<proteinExistence type="predicted"/>
<sequence>MRSRSNSGVKLDNYVRMVSKTILCHQDPVTGLLPGDPDTPHAWVRDNVYSILSVWGLGLAYRKNADRDEDKAKAYELEQSVVKLMRGLLHCMMRQLDKVEMFKYSKSTSDSLHAKYNSQTTATVVGDGEWGHLQVDATSIYLLFLAQMTASGLHIIYTRDEVDIIQNLMFYIEAAYKIADFGMWERGDKTNQGIPEINVSSIGMAKAALEALDGLNLFGAKGGHESVVHALADDIQHCTSVLSSMLPRASTSKEVDAGVLSIISYPAFAVEDINIVNATKEEIITKLQGRYGCCRFLRDGHKTPKEDPNRIYYESSELKLFENIECEWPLFWTYLILDGIFINSPEQVHEYREALEAILIKQKDGLSLVPELYSVPPDKVDEEYASPHSVERVPLGKLPLMWGQSLYVLGSLLADGLLAPGEVDPLNRRFSTVSKPDVVVQVSIFAETEHIKNLLMKQGIDAETIEDIHPIIVQPARVLSHIYARLGRNQRLGLSGRPYKRIGTLGTSKFYVIRNTIFTFTPQFIDHQDFYLALDNHMILEMLRNDLSYLASRWRITGCPTVTFPVSSKMLTDDYEEIDPAVLAVLRKLQDGYHAGARIQTGKLSKFKNTSCCSQLSFMDNEMDDLAKYLDHLLSVPKPSETISSHKGGLNRFRALARKTCDMVSLVHKARELNIQNVHLYLPTRLFRSSQQDLHLGDHKGMASPPAQVNLPRDTTGGIDHRALVQVLKQARNLQDQADILYILFKDKGMNWDTKLQGEGSTVRRLLSNLYDKAGNLRHWGLIRMISGLLRMKVDELDEACSDLLAHQKHLTVGLPPEPREKTISAPMPPDKLAKLIDVASENNLIIAVLTQEVMVYLAMCIRAQPSLFSEMFRLRTGLIIQVMATEMAQSLNCSGAGKKMSVVILVLLK</sequence>
<organism evidence="1 2">
    <name type="scientific">Dallia pectoralis</name>
    <name type="common">Alaska blackfish</name>
    <dbReference type="NCBI Taxonomy" id="75939"/>
    <lineage>
        <taxon>Eukaryota</taxon>
        <taxon>Metazoa</taxon>
        <taxon>Chordata</taxon>
        <taxon>Craniata</taxon>
        <taxon>Vertebrata</taxon>
        <taxon>Euteleostomi</taxon>
        <taxon>Actinopterygii</taxon>
        <taxon>Neopterygii</taxon>
        <taxon>Teleostei</taxon>
        <taxon>Protacanthopterygii</taxon>
        <taxon>Esociformes</taxon>
        <taxon>Umbridae</taxon>
        <taxon>Dallia</taxon>
    </lineage>
</organism>
<name>A0ACC2FY54_DALPE</name>
<dbReference type="EMBL" id="CM055747">
    <property type="protein sequence ID" value="KAJ7996369.1"/>
    <property type="molecule type" value="Genomic_DNA"/>
</dbReference>
<reference evidence="1" key="1">
    <citation type="submission" date="2021-05" db="EMBL/GenBank/DDBJ databases">
        <authorList>
            <person name="Pan Q."/>
            <person name="Jouanno E."/>
            <person name="Zahm M."/>
            <person name="Klopp C."/>
            <person name="Cabau C."/>
            <person name="Louis A."/>
            <person name="Berthelot C."/>
            <person name="Parey E."/>
            <person name="Roest Crollius H."/>
            <person name="Montfort J."/>
            <person name="Robinson-Rechavi M."/>
            <person name="Bouchez O."/>
            <person name="Lampietro C."/>
            <person name="Lopez Roques C."/>
            <person name="Donnadieu C."/>
            <person name="Postlethwait J."/>
            <person name="Bobe J."/>
            <person name="Dillon D."/>
            <person name="Chandos A."/>
            <person name="von Hippel F."/>
            <person name="Guiguen Y."/>
        </authorList>
    </citation>
    <scope>NUCLEOTIDE SEQUENCE</scope>
    <source>
        <strain evidence="1">YG-Jan2019</strain>
    </source>
</reference>
<dbReference type="Proteomes" id="UP001157502">
    <property type="component" value="Chromosome 20"/>
</dbReference>
<gene>
    <name evidence="1" type="ORF">DPEC_G00236380</name>
</gene>
<evidence type="ECO:0000313" key="2">
    <source>
        <dbReference type="Proteomes" id="UP001157502"/>
    </source>
</evidence>
<accession>A0ACC2FY54</accession>
<keyword evidence="2" id="KW-1185">Reference proteome</keyword>
<evidence type="ECO:0000313" key="1">
    <source>
        <dbReference type="EMBL" id="KAJ7996369.1"/>
    </source>
</evidence>
<protein>
    <submittedName>
        <fullName evidence="1">Uncharacterized protein</fullName>
    </submittedName>
</protein>
<comment type="caution">
    <text evidence="1">The sequence shown here is derived from an EMBL/GenBank/DDBJ whole genome shotgun (WGS) entry which is preliminary data.</text>
</comment>